<name>A0ABQ7G771_DUNSA</name>
<evidence type="ECO:0000256" key="1">
    <source>
        <dbReference type="SAM" id="MobiDB-lite"/>
    </source>
</evidence>
<feature type="compositionally biased region" description="Polar residues" evidence="1">
    <location>
        <begin position="84"/>
        <end position="107"/>
    </location>
</feature>
<dbReference type="Proteomes" id="UP000815325">
    <property type="component" value="Unassembled WGS sequence"/>
</dbReference>
<evidence type="ECO:0000313" key="3">
    <source>
        <dbReference type="Proteomes" id="UP000815325"/>
    </source>
</evidence>
<dbReference type="EMBL" id="MU070041">
    <property type="protein sequence ID" value="KAF5830457.1"/>
    <property type="molecule type" value="Genomic_DNA"/>
</dbReference>
<comment type="caution">
    <text evidence="2">The sequence shown here is derived from an EMBL/GenBank/DDBJ whole genome shotgun (WGS) entry which is preliminary data.</text>
</comment>
<evidence type="ECO:0000313" key="2">
    <source>
        <dbReference type="EMBL" id="KAF5830457.1"/>
    </source>
</evidence>
<feature type="region of interest" description="Disordered" evidence="1">
    <location>
        <begin position="1"/>
        <end position="115"/>
    </location>
</feature>
<proteinExistence type="predicted"/>
<keyword evidence="3" id="KW-1185">Reference proteome</keyword>
<feature type="compositionally biased region" description="Low complexity" evidence="1">
    <location>
        <begin position="31"/>
        <end position="76"/>
    </location>
</feature>
<gene>
    <name evidence="2" type="ORF">DUNSADRAFT_14554</name>
</gene>
<protein>
    <recommendedName>
        <fullName evidence="4">Encoded protein</fullName>
    </recommendedName>
</protein>
<evidence type="ECO:0008006" key="4">
    <source>
        <dbReference type="Google" id="ProtNLM"/>
    </source>
</evidence>
<sequence>MRTLLHTTSDNARPPCTPPQKSKSLSGRLASPVSSPQPSVKSLSGRLTPPSSASQVVPQAASTSHTLGQQVSQVEQEQSRENSARQGPQQNASSARRSLERSWSTSELGERPPICVTLPEDHQIERKPTIPAPVPVVHSSTYMKSLQSNAAAQEPEGPADIPVEPVFQLSKAPAHRRSSSTDNALEWAMCRADRNLDELERNPLPLQKAFYALSRGPVGEMTSSAAQAAAKLTLTAGKEVTRASIPVGKWALTEGMKAAGGLIQAQRSRRGSFEQKKGKAN</sequence>
<reference evidence="2" key="1">
    <citation type="submission" date="2017-08" db="EMBL/GenBank/DDBJ databases">
        <authorList>
            <person name="Polle J.E."/>
            <person name="Barry K."/>
            <person name="Cushman J."/>
            <person name="Schmutz J."/>
            <person name="Tran D."/>
            <person name="Hathwaick L.T."/>
            <person name="Yim W.C."/>
            <person name="Jenkins J."/>
            <person name="Mckie-Krisberg Z.M."/>
            <person name="Prochnik S."/>
            <person name="Lindquist E."/>
            <person name="Dockter R.B."/>
            <person name="Adam C."/>
            <person name="Molina H."/>
            <person name="Bunkerborg J."/>
            <person name="Jin E."/>
            <person name="Buchheim M."/>
            <person name="Magnuson J."/>
        </authorList>
    </citation>
    <scope>NUCLEOTIDE SEQUENCE</scope>
    <source>
        <strain evidence="2">CCAP 19/18</strain>
    </source>
</reference>
<feature type="compositionally biased region" description="Polar residues" evidence="1">
    <location>
        <begin position="1"/>
        <end position="11"/>
    </location>
</feature>
<accession>A0ABQ7G771</accession>
<organism evidence="2 3">
    <name type="scientific">Dunaliella salina</name>
    <name type="common">Green alga</name>
    <name type="synonym">Protococcus salinus</name>
    <dbReference type="NCBI Taxonomy" id="3046"/>
    <lineage>
        <taxon>Eukaryota</taxon>
        <taxon>Viridiplantae</taxon>
        <taxon>Chlorophyta</taxon>
        <taxon>core chlorophytes</taxon>
        <taxon>Chlorophyceae</taxon>
        <taxon>CS clade</taxon>
        <taxon>Chlamydomonadales</taxon>
        <taxon>Dunaliellaceae</taxon>
        <taxon>Dunaliella</taxon>
    </lineage>
</organism>